<feature type="transmembrane region" description="Helical" evidence="1">
    <location>
        <begin position="182"/>
        <end position="200"/>
    </location>
</feature>
<feature type="transmembrane region" description="Helical" evidence="1">
    <location>
        <begin position="12"/>
        <end position="31"/>
    </location>
</feature>
<feature type="transmembrane region" description="Helical" evidence="1">
    <location>
        <begin position="125"/>
        <end position="146"/>
    </location>
</feature>
<evidence type="ECO:0000256" key="1">
    <source>
        <dbReference type="SAM" id="Phobius"/>
    </source>
</evidence>
<protein>
    <submittedName>
        <fullName evidence="2">Uncharacterized protein</fullName>
    </submittedName>
</protein>
<dbReference type="STRING" id="630515.SAMN04489812_2140"/>
<keyword evidence="1" id="KW-0812">Transmembrane</keyword>
<dbReference type="Proteomes" id="UP000199103">
    <property type="component" value="Chromosome I"/>
</dbReference>
<accession>A0A1H1SUC9</accession>
<proteinExistence type="predicted"/>
<evidence type="ECO:0000313" key="3">
    <source>
        <dbReference type="Proteomes" id="UP000199103"/>
    </source>
</evidence>
<reference evidence="2 3" key="1">
    <citation type="submission" date="2016-10" db="EMBL/GenBank/DDBJ databases">
        <authorList>
            <person name="de Groot N.N."/>
        </authorList>
    </citation>
    <scope>NUCLEOTIDE SEQUENCE [LARGE SCALE GENOMIC DNA]</scope>
    <source>
        <strain evidence="2 3">DSM 21800</strain>
    </source>
</reference>
<dbReference type="OrthoDB" id="8224664at2"/>
<feature type="transmembrane region" description="Helical" evidence="1">
    <location>
        <begin position="158"/>
        <end position="176"/>
    </location>
</feature>
<evidence type="ECO:0000313" key="2">
    <source>
        <dbReference type="EMBL" id="SDS51468.1"/>
    </source>
</evidence>
<dbReference type="RefSeq" id="WP_091524175.1">
    <property type="nucleotide sequence ID" value="NZ_LT629772.1"/>
</dbReference>
<keyword evidence="1" id="KW-1133">Transmembrane helix</keyword>
<keyword evidence="1" id="KW-0472">Membrane</keyword>
<dbReference type="EMBL" id="LT629772">
    <property type="protein sequence ID" value="SDS51468.1"/>
    <property type="molecule type" value="Genomic_DNA"/>
</dbReference>
<feature type="transmembrane region" description="Helical" evidence="1">
    <location>
        <begin position="51"/>
        <end position="69"/>
    </location>
</feature>
<dbReference type="AlphaFoldDB" id="A0A1H1SUC9"/>
<organism evidence="2 3">
    <name type="scientific">Microlunatus soli</name>
    <dbReference type="NCBI Taxonomy" id="630515"/>
    <lineage>
        <taxon>Bacteria</taxon>
        <taxon>Bacillati</taxon>
        <taxon>Actinomycetota</taxon>
        <taxon>Actinomycetes</taxon>
        <taxon>Propionibacteriales</taxon>
        <taxon>Propionibacteriaceae</taxon>
        <taxon>Microlunatus</taxon>
    </lineage>
</organism>
<feature type="transmembrane region" description="Helical" evidence="1">
    <location>
        <begin position="81"/>
        <end position="105"/>
    </location>
</feature>
<sequence>MNEQSPGRLARYSSIALLIIAAVAFAAYPMLRGSGSEVGLAGARLYARPAWLLAHLLGMIGFVTMAVGLGRQDRLAGRLALTGAILVLPYYGAEAFGLHALGLVALATGDPGMIAAADTFRYHPAAITVFAAGLLLLAGCGVRLLIMIRRPGSMPVRVGLVVTGVALIGYLPQFFTPIEFRIGHGILLGVGLVLLAVAALRRTDTASRPSSRTPGPERR</sequence>
<gene>
    <name evidence="2" type="ORF">SAMN04489812_2140</name>
</gene>
<name>A0A1H1SUC9_9ACTN</name>
<keyword evidence="3" id="KW-1185">Reference proteome</keyword>